<dbReference type="RefSeq" id="WP_146847738.1">
    <property type="nucleotide sequence ID" value="NZ_BJWH01000028.1"/>
</dbReference>
<protein>
    <submittedName>
        <fullName evidence="1">Uncharacterized protein</fullName>
    </submittedName>
</protein>
<keyword evidence="2" id="KW-1185">Reference proteome</keyword>
<gene>
    <name evidence="1" type="ORF">CTE05_36850</name>
</gene>
<evidence type="ECO:0000313" key="1">
    <source>
        <dbReference type="EMBL" id="GEM00139.1"/>
    </source>
</evidence>
<dbReference type="EMBL" id="BJWH01000028">
    <property type="protein sequence ID" value="GEM00139.1"/>
    <property type="molecule type" value="Genomic_DNA"/>
</dbReference>
<dbReference type="AlphaFoldDB" id="A0A511JQ45"/>
<proteinExistence type="predicted"/>
<dbReference type="Proteomes" id="UP000321049">
    <property type="component" value="Unassembled WGS sequence"/>
</dbReference>
<organism evidence="1 2">
    <name type="scientific">Cellulomonas terrae</name>
    <dbReference type="NCBI Taxonomy" id="311234"/>
    <lineage>
        <taxon>Bacteria</taxon>
        <taxon>Bacillati</taxon>
        <taxon>Actinomycetota</taxon>
        <taxon>Actinomycetes</taxon>
        <taxon>Micrococcales</taxon>
        <taxon>Cellulomonadaceae</taxon>
        <taxon>Cellulomonas</taxon>
    </lineage>
</organism>
<sequence length="140" mass="15694">MREHESHRWLTDDGAANEKRLEHLRERAGLASRVSVLRTFVLAWRVGSGKTTIRTEHAVRAVLSLAPDGQRKSEWAGIDAGDIVLQVENGKARRLEMTVATTRRPTIGRSPGMPHGAWIDAARGRVTLLGTRRESHQMRE</sequence>
<comment type="caution">
    <text evidence="1">The sequence shown here is derived from an EMBL/GenBank/DDBJ whole genome shotgun (WGS) entry which is preliminary data.</text>
</comment>
<name>A0A511JQ45_9CELL</name>
<evidence type="ECO:0000313" key="2">
    <source>
        <dbReference type="Proteomes" id="UP000321049"/>
    </source>
</evidence>
<accession>A0A511JQ45</accession>
<reference evidence="1 2" key="1">
    <citation type="submission" date="2019-07" db="EMBL/GenBank/DDBJ databases">
        <title>Whole genome shotgun sequence of Cellulomonas terrae NBRC 100819.</title>
        <authorList>
            <person name="Hosoyama A."/>
            <person name="Uohara A."/>
            <person name="Ohji S."/>
            <person name="Ichikawa N."/>
        </authorList>
    </citation>
    <scope>NUCLEOTIDE SEQUENCE [LARGE SCALE GENOMIC DNA]</scope>
    <source>
        <strain evidence="1 2">NBRC 100819</strain>
    </source>
</reference>
<dbReference type="OrthoDB" id="9793681at2"/>